<dbReference type="EMBL" id="JBIATK010000012">
    <property type="protein sequence ID" value="MFF4026953.1"/>
    <property type="molecule type" value="Genomic_DNA"/>
</dbReference>
<comment type="caution">
    <text evidence="3">The sequence shown here is derived from an EMBL/GenBank/DDBJ whole genome shotgun (WGS) entry which is preliminary data.</text>
</comment>
<dbReference type="RefSeq" id="WP_387132011.1">
    <property type="nucleotide sequence ID" value="NZ_JBIATK010000012.1"/>
</dbReference>
<evidence type="ECO:0000313" key="3">
    <source>
        <dbReference type="EMBL" id="MFF4026953.1"/>
    </source>
</evidence>
<name>A0ABW6TLH9_9NOCA</name>
<feature type="compositionally biased region" description="Acidic residues" evidence="1">
    <location>
        <begin position="1"/>
        <end position="16"/>
    </location>
</feature>
<sequence>MTNEYPEDTVGEDDDNGTMPANVEQLAEHVIGHRIVSAANEDFKRETYWGASSGLVLTLDNGTRVCLADTDDCCAYTSLQSFLLHPEQVDHVITGVATTGGYTKWHIFADFGDVLELEVGWSCGNPFYYGYGFDIFVVEEPGTSEVAAA</sequence>
<dbReference type="InterPro" id="IPR055871">
    <property type="entry name" value="DUF7448"/>
</dbReference>
<gene>
    <name evidence="3" type="ORF">ACFYY5_29295</name>
</gene>
<accession>A0ABW6TLH9</accession>
<protein>
    <recommendedName>
        <fullName evidence="2">DUF7448 domain-containing protein</fullName>
    </recommendedName>
</protein>
<dbReference type="Proteomes" id="UP001602089">
    <property type="component" value="Unassembled WGS sequence"/>
</dbReference>
<dbReference type="Pfam" id="PF24240">
    <property type="entry name" value="DUF7448"/>
    <property type="match status" value="1"/>
</dbReference>
<feature type="region of interest" description="Disordered" evidence="1">
    <location>
        <begin position="1"/>
        <end position="20"/>
    </location>
</feature>
<organism evidence="3 4">
    <name type="scientific">Nocardia elegans</name>
    <dbReference type="NCBI Taxonomy" id="300029"/>
    <lineage>
        <taxon>Bacteria</taxon>
        <taxon>Bacillati</taxon>
        <taxon>Actinomycetota</taxon>
        <taxon>Actinomycetes</taxon>
        <taxon>Mycobacteriales</taxon>
        <taxon>Nocardiaceae</taxon>
        <taxon>Nocardia</taxon>
    </lineage>
</organism>
<evidence type="ECO:0000313" key="4">
    <source>
        <dbReference type="Proteomes" id="UP001602089"/>
    </source>
</evidence>
<proteinExistence type="predicted"/>
<keyword evidence="4" id="KW-1185">Reference proteome</keyword>
<reference evidence="3 4" key="1">
    <citation type="submission" date="2024-10" db="EMBL/GenBank/DDBJ databases">
        <title>The Natural Products Discovery Center: Release of the First 8490 Sequenced Strains for Exploring Actinobacteria Biosynthetic Diversity.</title>
        <authorList>
            <person name="Kalkreuter E."/>
            <person name="Kautsar S.A."/>
            <person name="Yang D."/>
            <person name="Bader C.D."/>
            <person name="Teijaro C.N."/>
            <person name="Fluegel L."/>
            <person name="Davis C.M."/>
            <person name="Simpson J.R."/>
            <person name="Lauterbach L."/>
            <person name="Steele A.D."/>
            <person name="Gui C."/>
            <person name="Meng S."/>
            <person name="Li G."/>
            <person name="Viehrig K."/>
            <person name="Ye F."/>
            <person name="Su P."/>
            <person name="Kiefer A.F."/>
            <person name="Nichols A."/>
            <person name="Cepeda A.J."/>
            <person name="Yan W."/>
            <person name="Fan B."/>
            <person name="Jiang Y."/>
            <person name="Adhikari A."/>
            <person name="Zheng C.-J."/>
            <person name="Schuster L."/>
            <person name="Cowan T.M."/>
            <person name="Smanski M.J."/>
            <person name="Chevrette M.G."/>
            <person name="De Carvalho L.P.S."/>
            <person name="Shen B."/>
        </authorList>
    </citation>
    <scope>NUCLEOTIDE SEQUENCE [LARGE SCALE GENOMIC DNA]</scope>
    <source>
        <strain evidence="3 4">NPDC001867</strain>
    </source>
</reference>
<evidence type="ECO:0000256" key="1">
    <source>
        <dbReference type="SAM" id="MobiDB-lite"/>
    </source>
</evidence>
<evidence type="ECO:0000259" key="2">
    <source>
        <dbReference type="Pfam" id="PF24240"/>
    </source>
</evidence>
<feature type="domain" description="DUF7448" evidence="2">
    <location>
        <begin position="28"/>
        <end position="135"/>
    </location>
</feature>